<name>A0A5J6N425_9PROT</name>
<dbReference type="OrthoDB" id="4535590at2"/>
<evidence type="ECO:0000313" key="1">
    <source>
        <dbReference type="EMBL" id="QEX24164.1"/>
    </source>
</evidence>
<keyword evidence="2" id="KW-1185">Reference proteome</keyword>
<gene>
    <name evidence="1" type="ORF">FRZ61_41050</name>
</gene>
<dbReference type="Proteomes" id="UP000325797">
    <property type="component" value="Chromosome"/>
</dbReference>
<accession>A0A5J6N425</accession>
<dbReference type="EMBL" id="CP042582">
    <property type="protein sequence ID" value="QEX24164.1"/>
    <property type="molecule type" value="Genomic_DNA"/>
</dbReference>
<sequence length="244" mass="27941">MQNDKLTRAIETLYRVFARYEMPNELQAPEYRDPEKLRKELTSRPLRELGADTLGVYASWAMTTVDGSETFRHFLPRILELALDHPAYMGLEPWQIVSKLDYGKWRTWPRKEQEAIEAFLYAGWEFTLDDDFNSPDWLESFVVAGLDTKQALAIWSNHSSPNAMLKAAWLLSRAMVHGENGHTLQGAYWDETSLEARRHIVNWLLCPATREHLESALEKVAAGSHEHGELASGIKSLDRLATLT</sequence>
<proteinExistence type="predicted"/>
<reference evidence="1 2" key="1">
    <citation type="submission" date="2019-08" db="EMBL/GenBank/DDBJ databases">
        <title>Hyperibacter terrae gen. nov., sp. nov. and Hyperibacter viscosus sp. nov., two new members in the family Rhodospirillaceae isolated from the rhizosphere of Hypericum perforatum.</title>
        <authorList>
            <person name="Noviana Z."/>
        </authorList>
    </citation>
    <scope>NUCLEOTIDE SEQUENCE [LARGE SCALE GENOMIC DNA]</scope>
    <source>
        <strain evidence="1 2">R5959</strain>
    </source>
</reference>
<evidence type="ECO:0000313" key="2">
    <source>
        <dbReference type="Proteomes" id="UP000325797"/>
    </source>
</evidence>
<dbReference type="AlphaFoldDB" id="A0A5J6N425"/>
<protein>
    <submittedName>
        <fullName evidence="1">Uncharacterized protein</fullName>
    </submittedName>
</protein>
<dbReference type="RefSeq" id="WP_151119466.1">
    <property type="nucleotide sequence ID" value="NZ_CP042582.1"/>
</dbReference>
<dbReference type="KEGG" id="hadh:FRZ61_41050"/>
<organism evidence="1 2">
    <name type="scientific">Hypericibacter adhaerens</name>
    <dbReference type="NCBI Taxonomy" id="2602016"/>
    <lineage>
        <taxon>Bacteria</taxon>
        <taxon>Pseudomonadati</taxon>
        <taxon>Pseudomonadota</taxon>
        <taxon>Alphaproteobacteria</taxon>
        <taxon>Rhodospirillales</taxon>
        <taxon>Dongiaceae</taxon>
        <taxon>Hypericibacter</taxon>
    </lineage>
</organism>